<dbReference type="AlphaFoldDB" id="A0A3L6TV98"/>
<dbReference type="STRING" id="4540.A0A3L6TV98"/>
<reference evidence="9" key="1">
    <citation type="journal article" date="2019" name="Nat. Commun.">
        <title>The genome of broomcorn millet.</title>
        <authorList>
            <person name="Zou C."/>
            <person name="Miki D."/>
            <person name="Li D."/>
            <person name="Tang Q."/>
            <person name="Xiao L."/>
            <person name="Rajput S."/>
            <person name="Deng P."/>
            <person name="Jia W."/>
            <person name="Huang R."/>
            <person name="Zhang M."/>
            <person name="Sun Y."/>
            <person name="Hu J."/>
            <person name="Fu X."/>
            <person name="Schnable P.S."/>
            <person name="Li F."/>
            <person name="Zhang H."/>
            <person name="Feng B."/>
            <person name="Zhu X."/>
            <person name="Liu R."/>
            <person name="Schnable J.C."/>
            <person name="Zhu J.-K."/>
            <person name="Zhang H."/>
        </authorList>
    </citation>
    <scope>NUCLEOTIDE SEQUENCE [LARGE SCALE GENOMIC DNA]</scope>
</reference>
<evidence type="ECO:0000259" key="7">
    <source>
        <dbReference type="PROSITE" id="PS50863"/>
    </source>
</evidence>
<comment type="subcellular location">
    <subcellularLocation>
        <location evidence="1">Nucleus</location>
    </subcellularLocation>
</comment>
<accession>A0A3L6TV98</accession>
<keyword evidence="5" id="KW-0539">Nucleus</keyword>
<evidence type="ECO:0000256" key="6">
    <source>
        <dbReference type="SAM" id="MobiDB-lite"/>
    </source>
</evidence>
<dbReference type="InterPro" id="IPR044837">
    <property type="entry name" value="REM16-like"/>
</dbReference>
<keyword evidence="3" id="KW-0238">DNA-binding</keyword>
<sequence>MAESSGRQHARKTIPYRFMNHFGGELPESIEIEAPDGNVYGVKVIKHMDKIVLQCGWEVFIDAHHIKENDSLLFQHIENSRFKVLILDSDGCEKVFSCSGIKITSNVQDRAAEYVDISDTGHDYTKKLSSARKRSARCQRVTQNHRRKAAKVAPAASSCEESDSMQDKTLRNLEPDYVLSRMSNISAEQEKKVEELIKEIRPEITVFVAIMKPSNVKSQYPSLRPGKNKKWRPKFYIRKDRAASMFLGHWSDFVHDNHVREGDICIFQPVKNAGTKFTVTVHLIRESKVDILDENRNCRGGVGFSRGRTRTKVNDHKRVSSSEGGPKAKVTLTTRVKEEPAHQGDDSGQPSKHSYILSGHAHLNCEQKKKVEERVRIIQSGVPIYVAIMNNSNVGTNSTCILAFGKQYATEYLPDGEQTLTLLRKGKNTSGSSRGQMLTGGWREFVHDNRLEVEDICLFQQMDGKRLTMTVHIIRHG</sequence>
<evidence type="ECO:0000256" key="4">
    <source>
        <dbReference type="ARBA" id="ARBA00023163"/>
    </source>
</evidence>
<dbReference type="GO" id="GO:0003677">
    <property type="term" value="F:DNA binding"/>
    <property type="evidence" value="ECO:0007669"/>
    <property type="project" value="UniProtKB-KW"/>
</dbReference>
<dbReference type="GO" id="GO:0005634">
    <property type="term" value="C:nucleus"/>
    <property type="evidence" value="ECO:0007669"/>
    <property type="project" value="UniProtKB-SubCell"/>
</dbReference>
<feature type="domain" description="TF-B3" evidence="7">
    <location>
        <begin position="223"/>
        <end position="287"/>
    </location>
</feature>
<feature type="domain" description="TF-B3" evidence="7">
    <location>
        <begin position="437"/>
        <end position="477"/>
    </location>
</feature>
<dbReference type="OrthoDB" id="605275at2759"/>
<keyword evidence="2" id="KW-0805">Transcription regulation</keyword>
<evidence type="ECO:0000256" key="5">
    <source>
        <dbReference type="ARBA" id="ARBA00023242"/>
    </source>
</evidence>
<keyword evidence="9" id="KW-1185">Reference proteome</keyword>
<dbReference type="PANTHER" id="PTHR31391:SF48">
    <property type="entry name" value="B3 DOMAIN-CONTAINING PROTEIN OS03G0620500"/>
    <property type="match status" value="1"/>
</dbReference>
<comment type="caution">
    <text evidence="8">The sequence shown here is derived from an EMBL/GenBank/DDBJ whole genome shotgun (WGS) entry which is preliminary data.</text>
</comment>
<evidence type="ECO:0000313" key="8">
    <source>
        <dbReference type="EMBL" id="RLN42948.1"/>
    </source>
</evidence>
<evidence type="ECO:0000256" key="3">
    <source>
        <dbReference type="ARBA" id="ARBA00023125"/>
    </source>
</evidence>
<feature type="region of interest" description="Disordered" evidence="6">
    <location>
        <begin position="303"/>
        <end position="327"/>
    </location>
</feature>
<name>A0A3L6TV98_PANMI</name>
<dbReference type="Gene3D" id="2.40.330.10">
    <property type="entry name" value="DNA-binding pseudobarrel domain"/>
    <property type="match status" value="3"/>
</dbReference>
<evidence type="ECO:0000313" key="9">
    <source>
        <dbReference type="Proteomes" id="UP000275267"/>
    </source>
</evidence>
<proteinExistence type="predicted"/>
<dbReference type="InterPro" id="IPR003340">
    <property type="entry name" value="B3_DNA-bd"/>
</dbReference>
<gene>
    <name evidence="8" type="ORF">C2845_PM01G34750</name>
</gene>
<protein>
    <recommendedName>
        <fullName evidence="7">TF-B3 domain-containing protein</fullName>
    </recommendedName>
</protein>
<dbReference type="PANTHER" id="PTHR31391">
    <property type="entry name" value="B3 DOMAIN-CONTAINING PROTEIN OS11G0197600-RELATED"/>
    <property type="match status" value="1"/>
</dbReference>
<evidence type="ECO:0000256" key="2">
    <source>
        <dbReference type="ARBA" id="ARBA00023015"/>
    </source>
</evidence>
<dbReference type="Proteomes" id="UP000275267">
    <property type="component" value="Unassembled WGS sequence"/>
</dbReference>
<dbReference type="PROSITE" id="PS50863">
    <property type="entry name" value="B3"/>
    <property type="match status" value="3"/>
</dbReference>
<dbReference type="SMART" id="SM01019">
    <property type="entry name" value="B3"/>
    <property type="match status" value="3"/>
</dbReference>
<dbReference type="CDD" id="cd10017">
    <property type="entry name" value="B3_DNA"/>
    <property type="match status" value="3"/>
</dbReference>
<dbReference type="SUPFAM" id="SSF101936">
    <property type="entry name" value="DNA-binding pseudobarrel domain"/>
    <property type="match status" value="3"/>
</dbReference>
<keyword evidence="4" id="KW-0804">Transcription</keyword>
<evidence type="ECO:0000256" key="1">
    <source>
        <dbReference type="ARBA" id="ARBA00004123"/>
    </source>
</evidence>
<organism evidence="8 9">
    <name type="scientific">Panicum miliaceum</name>
    <name type="common">Proso millet</name>
    <name type="synonym">Broomcorn millet</name>
    <dbReference type="NCBI Taxonomy" id="4540"/>
    <lineage>
        <taxon>Eukaryota</taxon>
        <taxon>Viridiplantae</taxon>
        <taxon>Streptophyta</taxon>
        <taxon>Embryophyta</taxon>
        <taxon>Tracheophyta</taxon>
        <taxon>Spermatophyta</taxon>
        <taxon>Magnoliopsida</taxon>
        <taxon>Liliopsida</taxon>
        <taxon>Poales</taxon>
        <taxon>Poaceae</taxon>
        <taxon>PACMAD clade</taxon>
        <taxon>Panicoideae</taxon>
        <taxon>Panicodae</taxon>
        <taxon>Paniceae</taxon>
        <taxon>Panicinae</taxon>
        <taxon>Panicum</taxon>
        <taxon>Panicum sect. Panicum</taxon>
    </lineage>
</organism>
<dbReference type="InterPro" id="IPR015300">
    <property type="entry name" value="DNA-bd_pseudobarrel_sf"/>
</dbReference>
<dbReference type="EMBL" id="PQIB02000001">
    <property type="protein sequence ID" value="RLN42948.1"/>
    <property type="molecule type" value="Genomic_DNA"/>
</dbReference>
<feature type="domain" description="TF-B3" evidence="7">
    <location>
        <begin position="1"/>
        <end position="90"/>
    </location>
</feature>
<dbReference type="Pfam" id="PF02362">
    <property type="entry name" value="B3"/>
    <property type="match status" value="3"/>
</dbReference>